<evidence type="ECO:0000313" key="8">
    <source>
        <dbReference type="EMBL" id="PYC71603.1"/>
    </source>
</evidence>
<dbReference type="Pfam" id="PF12698">
    <property type="entry name" value="ABC2_membrane_3"/>
    <property type="match status" value="1"/>
</dbReference>
<keyword evidence="4 6" id="KW-1133">Transmembrane helix</keyword>
<feature type="transmembrane region" description="Helical" evidence="6">
    <location>
        <begin position="21"/>
        <end position="40"/>
    </location>
</feature>
<feature type="domain" description="ABC-2 type transporter transmembrane" evidence="7">
    <location>
        <begin position="21"/>
        <end position="359"/>
    </location>
</feature>
<feature type="transmembrane region" description="Helical" evidence="6">
    <location>
        <begin position="281"/>
        <end position="302"/>
    </location>
</feature>
<evidence type="ECO:0000256" key="4">
    <source>
        <dbReference type="ARBA" id="ARBA00022989"/>
    </source>
</evidence>
<gene>
    <name evidence="8" type="ORF">C7C45_11275</name>
</gene>
<feature type="transmembrane region" description="Helical" evidence="6">
    <location>
        <begin position="254"/>
        <end position="274"/>
    </location>
</feature>
<feature type="transmembrane region" description="Helical" evidence="6">
    <location>
        <begin position="346"/>
        <end position="365"/>
    </location>
</feature>
<sequence length="375" mass="41098">MFRAIRALVRKDLVMTLRSPVFLVISILVPALFALLYSLIVQAATTVPIVVARDSQGVYSDQFMQIMRSMKSEDGKAWLIKTEDPERAAEMYRDGDTIGLVRIPAGFDTAAAAGRAEVNLQLENINSDITKNFELRIEHIIREMSVASSPSAAVVIQENPRFSKDMSFQRYMGTGLLMFTILYAAMVNTGNLVAREWEDRTAKGIVLAPRSFTPFIVGKWAVTSVQTLLSTALVAGTLALTLDYPLSRLGPGTWLPMLALFFYGAALGMLLGVALRRSLPVVPLAAVLTLVHFLLCGFESYLRGYAHGGLVEALWLSTRYWPVASMTDQIRAAMEGLPLVATLPGAAGWMAALVAVLVTSSVWFLRSRLTFTQGQ</sequence>
<dbReference type="AlphaFoldDB" id="A0A318NRG0"/>
<dbReference type="GO" id="GO:0005886">
    <property type="term" value="C:plasma membrane"/>
    <property type="evidence" value="ECO:0007669"/>
    <property type="project" value="UniProtKB-SubCell"/>
</dbReference>
<evidence type="ECO:0000256" key="3">
    <source>
        <dbReference type="ARBA" id="ARBA00022692"/>
    </source>
</evidence>
<dbReference type="PANTHER" id="PTHR30294">
    <property type="entry name" value="MEMBRANE COMPONENT OF ABC TRANSPORTER YHHJ-RELATED"/>
    <property type="match status" value="1"/>
</dbReference>
<dbReference type="InterPro" id="IPR013525">
    <property type="entry name" value="ABC2_TM"/>
</dbReference>
<dbReference type="InterPro" id="IPR051449">
    <property type="entry name" value="ABC-2_transporter_component"/>
</dbReference>
<dbReference type="Proteomes" id="UP000248333">
    <property type="component" value="Unassembled WGS sequence"/>
</dbReference>
<evidence type="ECO:0000256" key="6">
    <source>
        <dbReference type="SAM" id="Phobius"/>
    </source>
</evidence>
<dbReference type="OrthoDB" id="5170073at2"/>
<evidence type="ECO:0000256" key="2">
    <source>
        <dbReference type="ARBA" id="ARBA00022475"/>
    </source>
</evidence>
<reference evidence="8 9" key="1">
    <citation type="submission" date="2018-03" db="EMBL/GenBank/DDBJ databases">
        <title>Bioinformatic expansion and discovery of thiopeptide antibiotics.</title>
        <authorList>
            <person name="Schwalen C.J."/>
            <person name="Hudson G.A."/>
            <person name="Mitchell D.A."/>
        </authorList>
    </citation>
    <scope>NUCLEOTIDE SEQUENCE [LARGE SCALE GENOMIC DNA]</scope>
    <source>
        <strain evidence="8 9">NRRL 8041</strain>
    </source>
</reference>
<accession>A0A318NRG0</accession>
<evidence type="ECO:0000259" key="7">
    <source>
        <dbReference type="Pfam" id="PF12698"/>
    </source>
</evidence>
<organism evidence="8 9">
    <name type="scientific">Micromonospora arborensis</name>
    <dbReference type="NCBI Taxonomy" id="2116518"/>
    <lineage>
        <taxon>Bacteria</taxon>
        <taxon>Bacillati</taxon>
        <taxon>Actinomycetota</taxon>
        <taxon>Actinomycetes</taxon>
        <taxon>Micromonosporales</taxon>
        <taxon>Micromonosporaceae</taxon>
        <taxon>Micromonospora</taxon>
    </lineage>
</organism>
<dbReference type="EMBL" id="PYBV01000013">
    <property type="protein sequence ID" value="PYC71603.1"/>
    <property type="molecule type" value="Genomic_DNA"/>
</dbReference>
<proteinExistence type="predicted"/>
<evidence type="ECO:0000256" key="1">
    <source>
        <dbReference type="ARBA" id="ARBA00004651"/>
    </source>
</evidence>
<protein>
    <submittedName>
        <fullName evidence="8">ABC transporter permease</fullName>
    </submittedName>
</protein>
<keyword evidence="5 6" id="KW-0472">Membrane</keyword>
<evidence type="ECO:0000256" key="5">
    <source>
        <dbReference type="ARBA" id="ARBA00023136"/>
    </source>
</evidence>
<feature type="transmembrane region" description="Helical" evidence="6">
    <location>
        <begin position="171"/>
        <end position="194"/>
    </location>
</feature>
<comment type="subcellular location">
    <subcellularLocation>
        <location evidence="1">Cell membrane</location>
        <topology evidence="1">Multi-pass membrane protein</topology>
    </subcellularLocation>
</comment>
<keyword evidence="2" id="KW-1003">Cell membrane</keyword>
<keyword evidence="3 6" id="KW-0812">Transmembrane</keyword>
<keyword evidence="9" id="KW-1185">Reference proteome</keyword>
<dbReference type="PANTHER" id="PTHR30294:SF29">
    <property type="entry name" value="MULTIDRUG ABC TRANSPORTER PERMEASE YBHS-RELATED"/>
    <property type="match status" value="1"/>
</dbReference>
<dbReference type="RefSeq" id="WP_110563569.1">
    <property type="nucleotide sequence ID" value="NZ_PYBV01000013.1"/>
</dbReference>
<name>A0A318NRG0_9ACTN</name>
<evidence type="ECO:0000313" key="9">
    <source>
        <dbReference type="Proteomes" id="UP000248333"/>
    </source>
</evidence>
<dbReference type="GO" id="GO:0140359">
    <property type="term" value="F:ABC-type transporter activity"/>
    <property type="evidence" value="ECO:0007669"/>
    <property type="project" value="InterPro"/>
</dbReference>
<feature type="transmembrane region" description="Helical" evidence="6">
    <location>
        <begin position="215"/>
        <end position="242"/>
    </location>
</feature>
<comment type="caution">
    <text evidence="8">The sequence shown here is derived from an EMBL/GenBank/DDBJ whole genome shotgun (WGS) entry which is preliminary data.</text>
</comment>